<dbReference type="PANTHER" id="PTHR46383:SF1">
    <property type="entry name" value="ASPARTATE AMINOTRANSFERASE"/>
    <property type="match status" value="1"/>
</dbReference>
<evidence type="ECO:0000313" key="9">
    <source>
        <dbReference type="Proteomes" id="UP001269819"/>
    </source>
</evidence>
<dbReference type="CDD" id="cd00609">
    <property type="entry name" value="AAT_like"/>
    <property type="match status" value="1"/>
</dbReference>
<keyword evidence="5" id="KW-0663">Pyridoxal phosphate</keyword>
<evidence type="ECO:0000313" key="8">
    <source>
        <dbReference type="EMBL" id="MDV2080704.1"/>
    </source>
</evidence>
<keyword evidence="4 6" id="KW-0808">Transferase</keyword>
<evidence type="ECO:0000256" key="5">
    <source>
        <dbReference type="ARBA" id="ARBA00022898"/>
    </source>
</evidence>
<keyword evidence="3 6" id="KW-0032">Aminotransferase</keyword>
<dbReference type="InterPro" id="IPR015421">
    <property type="entry name" value="PyrdxlP-dep_Trfase_major"/>
</dbReference>
<dbReference type="EMBL" id="JAWIIJ010000018">
    <property type="protein sequence ID" value="MDV2080704.1"/>
    <property type="molecule type" value="Genomic_DNA"/>
</dbReference>
<dbReference type="InterPro" id="IPR050596">
    <property type="entry name" value="AspAT/PAT-like"/>
</dbReference>
<dbReference type="Proteomes" id="UP001269819">
    <property type="component" value="Unassembled WGS sequence"/>
</dbReference>
<comment type="similarity">
    <text evidence="2 6">Belongs to the class-I pyridoxal-phosphate-dependent aminotransferase family.</text>
</comment>
<dbReference type="GO" id="GO:0008483">
    <property type="term" value="F:transaminase activity"/>
    <property type="evidence" value="ECO:0007669"/>
    <property type="project" value="UniProtKB-KW"/>
</dbReference>
<dbReference type="Pfam" id="PF00155">
    <property type="entry name" value="Aminotran_1_2"/>
    <property type="match status" value="1"/>
</dbReference>
<name>A0ABU3W2E5_9GAMM</name>
<reference evidence="8 9" key="1">
    <citation type="submission" date="2023-10" db="EMBL/GenBank/DDBJ databases">
        <title>Characteristics and mechanism of a salt-tolerant marine origin heterotrophic nitrifying- aerobic denitrifying bacteria Marinobacter xestospongiae HN1.</title>
        <authorList>
            <person name="Qi R."/>
        </authorList>
    </citation>
    <scope>NUCLEOTIDE SEQUENCE [LARGE SCALE GENOMIC DNA]</scope>
    <source>
        <strain evidence="8 9">HN1</strain>
    </source>
</reference>
<dbReference type="RefSeq" id="WP_248166440.1">
    <property type="nucleotide sequence ID" value="NZ_BAABBC010000034.1"/>
</dbReference>
<gene>
    <name evidence="8" type="ORF">RYS15_18620</name>
</gene>
<evidence type="ECO:0000256" key="1">
    <source>
        <dbReference type="ARBA" id="ARBA00001933"/>
    </source>
</evidence>
<feature type="domain" description="Aminotransferase class I/classII large" evidence="7">
    <location>
        <begin position="33"/>
        <end position="388"/>
    </location>
</feature>
<dbReference type="InterPro" id="IPR015424">
    <property type="entry name" value="PyrdxlP-dep_Trfase"/>
</dbReference>
<accession>A0ABU3W2E5</accession>
<comment type="caution">
    <text evidence="8">The sequence shown here is derived from an EMBL/GenBank/DDBJ whole genome shotgun (WGS) entry which is preliminary data.</text>
</comment>
<evidence type="ECO:0000256" key="4">
    <source>
        <dbReference type="ARBA" id="ARBA00022679"/>
    </source>
</evidence>
<dbReference type="InterPro" id="IPR004838">
    <property type="entry name" value="NHTrfase_class1_PyrdxlP-BS"/>
</dbReference>
<proteinExistence type="inferred from homology"/>
<evidence type="ECO:0000256" key="2">
    <source>
        <dbReference type="ARBA" id="ARBA00007441"/>
    </source>
</evidence>
<dbReference type="InterPro" id="IPR004839">
    <property type="entry name" value="Aminotransferase_I/II_large"/>
</dbReference>
<protein>
    <recommendedName>
        <fullName evidence="6">Aminotransferase</fullName>
        <ecNumber evidence="6">2.6.1.-</ecNumber>
    </recommendedName>
</protein>
<comment type="cofactor">
    <cofactor evidence="1 6">
        <name>pyridoxal 5'-phosphate</name>
        <dbReference type="ChEBI" id="CHEBI:597326"/>
    </cofactor>
</comment>
<sequence length="394" mass="42126">MDLQLSSRVQAIKPSPTLAVTNKAAELRAAGQDIIGLGAGEPDFDTPDHIKNAAIEAINAGQTKYTAVDGTPALKQAIIAKYKRDNGLDYEPNQILVSSGGKQSFFNLALAVLNPGDEVVIPAPYWVSYPDMVLVAEGKPVVIETSAETRFKITPEQLDNALNERTRLFVINSPSNPSGMAYTLDELKALAAVLMKYPQVMIATDDMYEPILWTGQPFCNILNAEPALYDRTFVLNGVSKAYSMTGWRIGYAAGPAKIIGAMKKIQSQSTSNPSSVSQAAAQAALDGPQECVGEMVKAFRERHDYLVAALNELPGVECLQGDGTFYVFPSFQGAIDATDGISTDVELAEKLLQEAGVALVPGSAFGAPGHMRLSFATGLDVLKEAVARLKKVLA</sequence>
<dbReference type="SUPFAM" id="SSF53383">
    <property type="entry name" value="PLP-dependent transferases"/>
    <property type="match status" value="1"/>
</dbReference>
<evidence type="ECO:0000256" key="3">
    <source>
        <dbReference type="ARBA" id="ARBA00022576"/>
    </source>
</evidence>
<dbReference type="PROSITE" id="PS00105">
    <property type="entry name" value="AA_TRANSFER_CLASS_1"/>
    <property type="match status" value="1"/>
</dbReference>
<dbReference type="Gene3D" id="3.90.1150.10">
    <property type="entry name" value="Aspartate Aminotransferase, domain 1"/>
    <property type="match status" value="1"/>
</dbReference>
<dbReference type="Gene3D" id="3.40.640.10">
    <property type="entry name" value="Type I PLP-dependent aspartate aminotransferase-like (Major domain)"/>
    <property type="match status" value="1"/>
</dbReference>
<dbReference type="PANTHER" id="PTHR46383">
    <property type="entry name" value="ASPARTATE AMINOTRANSFERASE"/>
    <property type="match status" value="1"/>
</dbReference>
<dbReference type="EC" id="2.6.1.-" evidence="6"/>
<evidence type="ECO:0000259" key="7">
    <source>
        <dbReference type="Pfam" id="PF00155"/>
    </source>
</evidence>
<evidence type="ECO:0000256" key="6">
    <source>
        <dbReference type="RuleBase" id="RU000481"/>
    </source>
</evidence>
<organism evidence="8 9">
    <name type="scientific">Marinobacter xestospongiae</name>
    <dbReference type="NCBI Taxonomy" id="994319"/>
    <lineage>
        <taxon>Bacteria</taxon>
        <taxon>Pseudomonadati</taxon>
        <taxon>Pseudomonadota</taxon>
        <taxon>Gammaproteobacteria</taxon>
        <taxon>Pseudomonadales</taxon>
        <taxon>Marinobacteraceae</taxon>
        <taxon>Marinobacter</taxon>
    </lineage>
</organism>
<dbReference type="InterPro" id="IPR015422">
    <property type="entry name" value="PyrdxlP-dep_Trfase_small"/>
</dbReference>
<keyword evidence="9" id="KW-1185">Reference proteome</keyword>